<dbReference type="AlphaFoldDB" id="A0A2V3IDK4"/>
<proteinExistence type="predicted"/>
<name>A0A2V3IDK4_9FLOR</name>
<accession>A0A2V3IDK4</accession>
<reference evidence="1 2" key="1">
    <citation type="journal article" date="2018" name="Mol. Biol. Evol.">
        <title>Analysis of the draft genome of the red seaweed Gracilariopsis chorda provides insights into genome size evolution in Rhodophyta.</title>
        <authorList>
            <person name="Lee J."/>
            <person name="Yang E.C."/>
            <person name="Graf L."/>
            <person name="Yang J.H."/>
            <person name="Qiu H."/>
            <person name="Zel Zion U."/>
            <person name="Chan C.X."/>
            <person name="Stephens T.G."/>
            <person name="Weber A.P.M."/>
            <person name="Boo G.H."/>
            <person name="Boo S.M."/>
            <person name="Kim K.M."/>
            <person name="Shin Y."/>
            <person name="Jung M."/>
            <person name="Lee S.J."/>
            <person name="Yim H.S."/>
            <person name="Lee J.H."/>
            <person name="Bhattacharya D."/>
            <person name="Yoon H.S."/>
        </authorList>
    </citation>
    <scope>NUCLEOTIDE SEQUENCE [LARGE SCALE GENOMIC DNA]</scope>
    <source>
        <strain evidence="1 2">SKKU-2015</strain>
        <tissue evidence="1">Whole body</tissue>
    </source>
</reference>
<protein>
    <submittedName>
        <fullName evidence="1">Uncharacterized protein</fullName>
    </submittedName>
</protein>
<sequence>MNAANAIVKKAHDLLPDVLNDFSSLKGWRLEQIGEHLSRYLDSDNSLENVQRLARPVLFGSHHELPSLDRELDRIRNAMNARRIPTQIANRTEVDKLKQMLMATESVDLELYNVVQMQQSRTVSIPSRHAICMIAAMKCGYRPTAEKYLLDLEYAIKPSVERGRLLMTPLIPRWLRNAMVPILVRDKDNAVDGFMTGDRWLYRTGADCRSADAYPVYESYSKSRPPGRIIPFMPSDHIQFKADSYLLKFLRALFRGRDRGTCRTLDTYLAYFARTCCVPQGRVMARI</sequence>
<dbReference type="OrthoDB" id="10357100at2759"/>
<evidence type="ECO:0000313" key="2">
    <source>
        <dbReference type="Proteomes" id="UP000247409"/>
    </source>
</evidence>
<keyword evidence="2" id="KW-1185">Reference proteome</keyword>
<dbReference type="Proteomes" id="UP000247409">
    <property type="component" value="Unassembled WGS sequence"/>
</dbReference>
<evidence type="ECO:0000313" key="1">
    <source>
        <dbReference type="EMBL" id="PXF40131.1"/>
    </source>
</evidence>
<organism evidence="1 2">
    <name type="scientific">Gracilariopsis chorda</name>
    <dbReference type="NCBI Taxonomy" id="448386"/>
    <lineage>
        <taxon>Eukaryota</taxon>
        <taxon>Rhodophyta</taxon>
        <taxon>Florideophyceae</taxon>
        <taxon>Rhodymeniophycidae</taxon>
        <taxon>Gracilariales</taxon>
        <taxon>Gracilariaceae</taxon>
        <taxon>Gracilariopsis</taxon>
    </lineage>
</organism>
<dbReference type="EMBL" id="NBIV01000356">
    <property type="protein sequence ID" value="PXF40131.1"/>
    <property type="molecule type" value="Genomic_DNA"/>
</dbReference>
<gene>
    <name evidence="1" type="ORF">BWQ96_10169</name>
</gene>
<comment type="caution">
    <text evidence="1">The sequence shown here is derived from an EMBL/GenBank/DDBJ whole genome shotgun (WGS) entry which is preliminary data.</text>
</comment>